<comment type="subcellular location">
    <subcellularLocation>
        <location evidence="1">Cell membrane</location>
        <topology evidence="1">Multi-pass membrane protein</topology>
    </subcellularLocation>
</comment>
<evidence type="ECO:0000256" key="1">
    <source>
        <dbReference type="ARBA" id="ARBA00004651"/>
    </source>
</evidence>
<feature type="transmembrane region" description="Helical" evidence="12">
    <location>
        <begin position="81"/>
        <end position="100"/>
    </location>
</feature>
<dbReference type="EMBL" id="JBFAQK010000025">
    <property type="protein sequence ID" value="MEV4682903.1"/>
    <property type="molecule type" value="Genomic_DNA"/>
</dbReference>
<accession>A0ABV3HX85</accession>
<dbReference type="Pfam" id="PF01435">
    <property type="entry name" value="Peptidase_M48"/>
    <property type="match status" value="1"/>
</dbReference>
<dbReference type="PANTHER" id="PTHR43221:SF1">
    <property type="entry name" value="PROTEASE HTPX"/>
    <property type="match status" value="1"/>
</dbReference>
<evidence type="ECO:0000256" key="7">
    <source>
        <dbReference type="ARBA" id="ARBA00022833"/>
    </source>
</evidence>
<evidence type="ECO:0000256" key="6">
    <source>
        <dbReference type="ARBA" id="ARBA00022801"/>
    </source>
</evidence>
<sequence>MDTAMETAQPCPGCGAEVRTDRRFAAWCAACDWNVDPRGPERQHGALERLRRGLALRHGEKLLAEVTSGTTLKPQNDAATVLAYTLSLAVHGTTVALLVAGVLLAVLGWGTAGPLFGVLLLLLAWLLRPRFGGLPDDLPILHRADAPQLFAMIDEVADVAGTAGVHVVVVSDDVNASVTTYGIRQRRMLNIGLGLWEILTPQQRIALVGHELGHYAGGDTRRSLITYNALRSLGTWHFMLQRVPSPTIGEMFLNAVYFLPRCAVFGLIMLLDQLTLRAAQRGEYLADATAARAGSTEAAVGLMDRLLVADSAESALLRESNAGQMRRAGDKSYLETWRGLWERLAAQIESIPESEIERQRRASALRGHTVDATHPPTHLRRACLLTGEPLTARVVPGDARLAAVADELAGPRERLARRIVKGGRREG</sequence>
<evidence type="ECO:0000313" key="14">
    <source>
        <dbReference type="EMBL" id="MEV4682903.1"/>
    </source>
</evidence>
<dbReference type="RefSeq" id="WP_364595557.1">
    <property type="nucleotide sequence ID" value="NZ_JBFAQK010000025.1"/>
</dbReference>
<feature type="domain" description="Peptidase M48" evidence="13">
    <location>
        <begin position="146"/>
        <end position="380"/>
    </location>
</feature>
<keyword evidence="15" id="KW-1185">Reference proteome</keyword>
<keyword evidence="3 11" id="KW-0645">Protease</keyword>
<dbReference type="GO" id="GO:0008237">
    <property type="term" value="F:metallopeptidase activity"/>
    <property type="evidence" value="ECO:0007669"/>
    <property type="project" value="UniProtKB-KW"/>
</dbReference>
<keyword evidence="5" id="KW-0479">Metal-binding</keyword>
<dbReference type="PANTHER" id="PTHR43221">
    <property type="entry name" value="PROTEASE HTPX"/>
    <property type="match status" value="1"/>
</dbReference>
<keyword evidence="9 11" id="KW-0482">Metalloprotease</keyword>
<proteinExistence type="inferred from homology"/>
<reference evidence="14 15" key="1">
    <citation type="submission" date="2024-06" db="EMBL/GenBank/DDBJ databases">
        <title>The Natural Products Discovery Center: Release of the First 8490 Sequenced Strains for Exploring Actinobacteria Biosynthetic Diversity.</title>
        <authorList>
            <person name="Kalkreuter E."/>
            <person name="Kautsar S.A."/>
            <person name="Yang D."/>
            <person name="Bader C.D."/>
            <person name="Teijaro C.N."/>
            <person name="Fluegel L."/>
            <person name="Davis C.M."/>
            <person name="Simpson J.R."/>
            <person name="Lauterbach L."/>
            <person name="Steele A.D."/>
            <person name="Gui C."/>
            <person name="Meng S."/>
            <person name="Li G."/>
            <person name="Viehrig K."/>
            <person name="Ye F."/>
            <person name="Su P."/>
            <person name="Kiefer A.F."/>
            <person name="Nichols A."/>
            <person name="Cepeda A.J."/>
            <person name="Yan W."/>
            <person name="Fan B."/>
            <person name="Jiang Y."/>
            <person name="Adhikari A."/>
            <person name="Zheng C.-J."/>
            <person name="Schuster L."/>
            <person name="Cowan T.M."/>
            <person name="Smanski M.J."/>
            <person name="Chevrette M.G."/>
            <person name="De Carvalho L.P.S."/>
            <person name="Shen B."/>
        </authorList>
    </citation>
    <scope>NUCLEOTIDE SEQUENCE [LARGE SCALE GENOMIC DNA]</scope>
    <source>
        <strain evidence="14 15">NPDC049344</strain>
    </source>
</reference>
<keyword evidence="10 12" id="KW-0472">Membrane</keyword>
<evidence type="ECO:0000256" key="4">
    <source>
        <dbReference type="ARBA" id="ARBA00022692"/>
    </source>
</evidence>
<name>A0ABV3HX85_9ACTN</name>
<dbReference type="EC" id="3.4.24.-" evidence="14"/>
<comment type="similarity">
    <text evidence="11">Belongs to the peptidase M48 family.</text>
</comment>
<evidence type="ECO:0000313" key="15">
    <source>
        <dbReference type="Proteomes" id="UP001552521"/>
    </source>
</evidence>
<keyword evidence="4 12" id="KW-0812">Transmembrane</keyword>
<comment type="caution">
    <text evidence="14">The sequence shown here is derived from an EMBL/GenBank/DDBJ whole genome shotgun (WGS) entry which is preliminary data.</text>
</comment>
<keyword evidence="8 12" id="KW-1133">Transmembrane helix</keyword>
<keyword evidence="7 11" id="KW-0862">Zinc</keyword>
<evidence type="ECO:0000259" key="13">
    <source>
        <dbReference type="Pfam" id="PF01435"/>
    </source>
</evidence>
<keyword evidence="2" id="KW-1003">Cell membrane</keyword>
<dbReference type="InterPro" id="IPR001915">
    <property type="entry name" value="Peptidase_M48"/>
</dbReference>
<evidence type="ECO:0000256" key="5">
    <source>
        <dbReference type="ARBA" id="ARBA00022723"/>
    </source>
</evidence>
<evidence type="ECO:0000256" key="10">
    <source>
        <dbReference type="ARBA" id="ARBA00023136"/>
    </source>
</evidence>
<evidence type="ECO:0000256" key="9">
    <source>
        <dbReference type="ARBA" id="ARBA00023049"/>
    </source>
</evidence>
<dbReference type="InterPro" id="IPR050083">
    <property type="entry name" value="HtpX_protease"/>
</dbReference>
<organism evidence="14 15">
    <name type="scientific">Streptomyces kurssanovii</name>
    <dbReference type="NCBI Taxonomy" id="67312"/>
    <lineage>
        <taxon>Bacteria</taxon>
        <taxon>Bacillati</taxon>
        <taxon>Actinomycetota</taxon>
        <taxon>Actinomycetes</taxon>
        <taxon>Kitasatosporales</taxon>
        <taxon>Streptomycetaceae</taxon>
        <taxon>Streptomyces</taxon>
    </lineage>
</organism>
<evidence type="ECO:0000256" key="12">
    <source>
        <dbReference type="SAM" id="Phobius"/>
    </source>
</evidence>
<evidence type="ECO:0000256" key="2">
    <source>
        <dbReference type="ARBA" id="ARBA00022475"/>
    </source>
</evidence>
<comment type="cofactor">
    <cofactor evidence="11">
        <name>Zn(2+)</name>
        <dbReference type="ChEBI" id="CHEBI:29105"/>
    </cofactor>
    <text evidence="11">Binds 1 zinc ion per subunit.</text>
</comment>
<dbReference type="Proteomes" id="UP001552521">
    <property type="component" value="Unassembled WGS sequence"/>
</dbReference>
<dbReference type="Gene3D" id="3.30.2010.10">
    <property type="entry name" value="Metalloproteases ('zincins'), catalytic domain"/>
    <property type="match status" value="1"/>
</dbReference>
<gene>
    <name evidence="14" type="ORF">AB0K36_19190</name>
</gene>
<feature type="transmembrane region" description="Helical" evidence="12">
    <location>
        <begin position="106"/>
        <end position="127"/>
    </location>
</feature>
<evidence type="ECO:0000256" key="8">
    <source>
        <dbReference type="ARBA" id="ARBA00022989"/>
    </source>
</evidence>
<protein>
    <submittedName>
        <fullName evidence="14">M48 family metalloprotease</fullName>
        <ecNumber evidence="14">3.4.24.-</ecNumber>
    </submittedName>
</protein>
<dbReference type="CDD" id="cd07328">
    <property type="entry name" value="M48_Ste24p_like"/>
    <property type="match status" value="1"/>
</dbReference>
<evidence type="ECO:0000256" key="3">
    <source>
        <dbReference type="ARBA" id="ARBA00022670"/>
    </source>
</evidence>
<keyword evidence="6 11" id="KW-0378">Hydrolase</keyword>
<evidence type="ECO:0000256" key="11">
    <source>
        <dbReference type="RuleBase" id="RU003983"/>
    </source>
</evidence>